<dbReference type="InterPro" id="IPR050817">
    <property type="entry name" value="DjlA_DnaK_co-chaperone"/>
</dbReference>
<evidence type="ECO:0000256" key="1">
    <source>
        <dbReference type="SAM" id="MobiDB-lite"/>
    </source>
</evidence>
<feature type="compositionally biased region" description="Basic and acidic residues" evidence="1">
    <location>
        <begin position="179"/>
        <end position="189"/>
    </location>
</feature>
<dbReference type="PROSITE" id="PS00636">
    <property type="entry name" value="DNAJ_1"/>
    <property type="match status" value="1"/>
</dbReference>
<reference evidence="3" key="3">
    <citation type="submission" date="2015-02" db="UniProtKB">
        <authorList>
            <consortium name="EnsemblProtists"/>
        </authorList>
    </citation>
    <scope>IDENTIFICATION</scope>
    <source>
        <strain evidence="3">DAOM BR144</strain>
    </source>
</reference>
<feature type="compositionally biased region" description="Basic and acidic residues" evidence="1">
    <location>
        <begin position="1319"/>
        <end position="1330"/>
    </location>
</feature>
<reference evidence="4" key="1">
    <citation type="journal article" date="2010" name="Genome Biol.">
        <title>Genome sequence of the necrotrophic plant pathogen Pythium ultimum reveals original pathogenicity mechanisms and effector repertoire.</title>
        <authorList>
            <person name="Levesque C.A."/>
            <person name="Brouwer H."/>
            <person name="Cano L."/>
            <person name="Hamilton J.P."/>
            <person name="Holt C."/>
            <person name="Huitema E."/>
            <person name="Raffaele S."/>
            <person name="Robideau G.P."/>
            <person name="Thines M."/>
            <person name="Win J."/>
            <person name="Zerillo M.M."/>
            <person name="Beakes G.W."/>
            <person name="Boore J.L."/>
            <person name="Busam D."/>
            <person name="Dumas B."/>
            <person name="Ferriera S."/>
            <person name="Fuerstenberg S.I."/>
            <person name="Gachon C.M."/>
            <person name="Gaulin E."/>
            <person name="Govers F."/>
            <person name="Grenville-Briggs L."/>
            <person name="Horner N."/>
            <person name="Hostetler J."/>
            <person name="Jiang R.H."/>
            <person name="Johnson J."/>
            <person name="Krajaejun T."/>
            <person name="Lin H."/>
            <person name="Meijer H.J."/>
            <person name="Moore B."/>
            <person name="Morris P."/>
            <person name="Phuntmart V."/>
            <person name="Puiu D."/>
            <person name="Shetty J."/>
            <person name="Stajich J.E."/>
            <person name="Tripathy S."/>
            <person name="Wawra S."/>
            <person name="van West P."/>
            <person name="Whitty B.R."/>
            <person name="Coutinho P.M."/>
            <person name="Henrissat B."/>
            <person name="Martin F."/>
            <person name="Thomas P.D."/>
            <person name="Tyler B.M."/>
            <person name="De Vries R.P."/>
            <person name="Kamoun S."/>
            <person name="Yandell M."/>
            <person name="Tisserat N."/>
            <person name="Buell C.R."/>
        </authorList>
    </citation>
    <scope>NUCLEOTIDE SEQUENCE</scope>
    <source>
        <strain evidence="4">DAOM:BR144</strain>
    </source>
</reference>
<dbReference type="Pfam" id="PF00226">
    <property type="entry name" value="DnaJ"/>
    <property type="match status" value="1"/>
</dbReference>
<dbReference type="InterPro" id="IPR018253">
    <property type="entry name" value="DnaJ_domain_CS"/>
</dbReference>
<keyword evidence="4" id="KW-1185">Reference proteome</keyword>
<feature type="region of interest" description="Disordered" evidence="1">
    <location>
        <begin position="1296"/>
        <end position="1346"/>
    </location>
</feature>
<dbReference type="STRING" id="431595.K3WQB2"/>
<organism evidence="3 4">
    <name type="scientific">Globisporangium ultimum (strain ATCC 200006 / CBS 805.95 / DAOM BR144)</name>
    <name type="common">Pythium ultimum</name>
    <dbReference type="NCBI Taxonomy" id="431595"/>
    <lineage>
        <taxon>Eukaryota</taxon>
        <taxon>Sar</taxon>
        <taxon>Stramenopiles</taxon>
        <taxon>Oomycota</taxon>
        <taxon>Peronosporomycetes</taxon>
        <taxon>Pythiales</taxon>
        <taxon>Pythiaceae</taxon>
        <taxon>Globisporangium</taxon>
    </lineage>
</organism>
<proteinExistence type="predicted"/>
<dbReference type="HOGENOM" id="CLU_254706_0_0_1"/>
<dbReference type="eggNOG" id="KOG0715">
    <property type="taxonomic scope" value="Eukaryota"/>
</dbReference>
<dbReference type="Gene3D" id="1.10.287.110">
    <property type="entry name" value="DnaJ domain"/>
    <property type="match status" value="1"/>
</dbReference>
<sequence>MYAAVLCAAIASAGKSKNDDQRNTEDDGDRATSGLIHERRVLETHIRNSPLPHDLQFPVIEFQRDYVLMETTRSIVCAVRATTHRDILETVLSSTMPLSDPYEYRFGGAHIHVPFWKRAQRLDLQAIYRRAKRTKKMLFLCGHSIGGSIAQLGFCELVYQHLPLKIRLQLEKMDFEQKKQDKAVSDDKNGASPAPAKNAAMPAVTKRDAMLKLLEAYPDQDALLQTLPNVLAVGFGAPYSSSQSLSAFLEPFGMLKRMVTFVNEFDCIPGILNIAQSAAMLTKTAERLVTITKATKTLLNLLPARMQHVLAGLSSTNGTGTVPSATSAYITMSLNILQNSFQKLRDYNVVKDMTFQYAPCGMYVFLKKNGSEYQKYADPQQIMDALHADSDATTTLTGNSILQHLMSAYVDAIAKRSTSIQINATMNYYERLSIPRNATQREIRSAYRTLALKWHPDRWAHATSSIQEKEMAEQIFKLLAESYEVLSDPVARKEYDAHLAKAPNLAEEFVRSGTVNGMTLDEAIATFRDMFDRGSGMISRATSRFSSSSSSVVGQQNIRRGAASSQSSDGAGGLIANNHDNLFAPDRIRVARKVGIGANQQDKIMYLHPDELIPGDIPAPSRSIKAPQSGLKTISVVGGAVAVGASVALIVSAWSQFSESSKRRRQAETVRNMPGDHLMLLMEDHINTRRATKSKMLQLKANKESTSSVSATIPEESTALVTRDSVDTDIERVVQQEEESDMELIDEFYECVTEYDAAALEAFAEDEFFDCVDLAEAIKEHFHDQKAEENHSEPEPETVLVFPEGSRVNTPFGIGVVESWRDHSSSAVIRFSNSLCVGYIQKSDLTRGASIALAETSKALEIKRVALAERVIADYHLEDDTTASNFRAIVHASKDGALDSGIRAAGGVALAKGIARTSKSLGGAVAAPLTIASILVDIGKEYYDYRTKHTERKSQGVLSESSERLLMRDFRLKAGQHIASGTAAAAGASVGAYSVASAVGFWTGVGITGPVGVIAATSAAVVGGMLGFFAGSKAYNGYTSTYFHSHKHAKEHIDRLELGARILFNEYDPESNGEIAKDDCIKIMTKLYEASSAVSEDGYQQTVDVLQDASFQGPVTWSMFWEWVSTEAAKSLRVLEHEEAKPLSEPVQGESWWSSYMSYFSYGSLNSAVTSPPELASPQSCMYPSVKTVLRYKNVPEDEAKKQEANLITAANGDDEVEGEDDEDRDNLVVLHAQLEALVNSGDLTVGDAFQLKESLDSEDAVERESAQKTIVTLQNGQADSGELDGVISEGFFGTSAADSSASSSVSDQLVTRPRKAAQQKDEVKEKDTNKASTPPAVVQPRVSKEEEEMDVLCSLMSTQGLRDFLQAHHIEPTADSARHEDLHCLALQVTVASTAPSRTSSTP</sequence>
<dbReference type="Proteomes" id="UP000019132">
    <property type="component" value="Unassembled WGS sequence"/>
</dbReference>
<dbReference type="PANTHER" id="PTHR24074">
    <property type="entry name" value="CO-CHAPERONE PROTEIN DJLA"/>
    <property type="match status" value="1"/>
</dbReference>
<dbReference type="SUPFAM" id="SSF46565">
    <property type="entry name" value="Chaperone J-domain"/>
    <property type="match status" value="1"/>
</dbReference>
<dbReference type="InParanoid" id="K3WQB2"/>
<accession>K3WQB2</accession>
<dbReference type="Gene3D" id="3.40.50.1820">
    <property type="entry name" value="alpha/beta hydrolase"/>
    <property type="match status" value="1"/>
</dbReference>
<dbReference type="OMA" id="NASMDFY"/>
<dbReference type="InterPro" id="IPR001623">
    <property type="entry name" value="DnaJ_domain"/>
</dbReference>
<feature type="region of interest" description="Disordered" evidence="1">
    <location>
        <begin position="179"/>
        <end position="201"/>
    </location>
</feature>
<name>K3WQB2_GLOUD</name>
<evidence type="ECO:0000313" key="3">
    <source>
        <dbReference type="EnsemblProtists" id="PYU1_T007154"/>
    </source>
</evidence>
<evidence type="ECO:0000313" key="4">
    <source>
        <dbReference type="Proteomes" id="UP000019132"/>
    </source>
</evidence>
<dbReference type="InterPro" id="IPR036869">
    <property type="entry name" value="J_dom_sf"/>
</dbReference>
<evidence type="ECO:0000259" key="2">
    <source>
        <dbReference type="PROSITE" id="PS50076"/>
    </source>
</evidence>
<dbReference type="VEuPathDB" id="FungiDB:PYU1_G007139"/>
<protein>
    <recommendedName>
        <fullName evidence="2">J domain-containing protein</fullName>
    </recommendedName>
</protein>
<dbReference type="EMBL" id="GL376560">
    <property type="status" value="NOT_ANNOTATED_CDS"/>
    <property type="molecule type" value="Genomic_DNA"/>
</dbReference>
<dbReference type="PROSITE" id="PS50076">
    <property type="entry name" value="DNAJ_2"/>
    <property type="match status" value="1"/>
</dbReference>
<dbReference type="PRINTS" id="PR00625">
    <property type="entry name" value="JDOMAIN"/>
</dbReference>
<dbReference type="SUPFAM" id="SSF53474">
    <property type="entry name" value="alpha/beta-Hydrolases"/>
    <property type="match status" value="1"/>
</dbReference>
<dbReference type="InterPro" id="IPR029058">
    <property type="entry name" value="AB_hydrolase_fold"/>
</dbReference>
<reference evidence="4" key="2">
    <citation type="submission" date="2010-04" db="EMBL/GenBank/DDBJ databases">
        <authorList>
            <person name="Buell R."/>
            <person name="Hamilton J."/>
            <person name="Hostetler J."/>
        </authorList>
    </citation>
    <scope>NUCLEOTIDE SEQUENCE [LARGE SCALE GENOMIC DNA]</scope>
    <source>
        <strain evidence="4">DAOM:BR144</strain>
    </source>
</reference>
<feature type="domain" description="J" evidence="2">
    <location>
        <begin position="427"/>
        <end position="499"/>
    </location>
</feature>
<dbReference type="SMART" id="SM00271">
    <property type="entry name" value="DnaJ"/>
    <property type="match status" value="1"/>
</dbReference>
<dbReference type="EnsemblProtists" id="PYU1_T007154">
    <property type="protein sequence ID" value="PYU1_T007154"/>
    <property type="gene ID" value="PYU1_G007139"/>
</dbReference>
<dbReference type="FunFam" id="1.10.287.110:FF:000190">
    <property type="entry name" value="DnaJ domain containing protein, putative"/>
    <property type="match status" value="1"/>
</dbReference>
<dbReference type="CDD" id="cd06257">
    <property type="entry name" value="DnaJ"/>
    <property type="match status" value="1"/>
</dbReference>
<feature type="compositionally biased region" description="Low complexity" evidence="1">
    <location>
        <begin position="1296"/>
        <end position="1308"/>
    </location>
</feature>